<comment type="similarity">
    <text evidence="2">Belongs to the major royal jelly protein family.</text>
</comment>
<reference evidence="6 7" key="1">
    <citation type="submission" date="2024-03" db="EMBL/GenBank/DDBJ databases">
        <title>The Acrasis kona genome and developmental transcriptomes reveal deep origins of eukaryotic multicellular pathways.</title>
        <authorList>
            <person name="Sheikh S."/>
            <person name="Fu C.-J."/>
            <person name="Brown M.W."/>
            <person name="Baldauf S.L."/>
        </authorList>
    </citation>
    <scope>NUCLEOTIDE SEQUENCE [LARGE SCALE GENOMIC DNA]</scope>
    <source>
        <strain evidence="6 7">ATCC MYA-3509</strain>
    </source>
</reference>
<keyword evidence="4" id="KW-0812">Transmembrane</keyword>
<dbReference type="PANTHER" id="PTHR10009:SF18">
    <property type="entry name" value="PROTEIN YELLOW-LIKE PROTEIN"/>
    <property type="match status" value="1"/>
</dbReference>
<keyword evidence="4" id="KW-1133">Transmembrane helix</keyword>
<evidence type="ECO:0000256" key="3">
    <source>
        <dbReference type="ARBA" id="ARBA00022525"/>
    </source>
</evidence>
<dbReference type="EMBL" id="JAOPGA020000988">
    <property type="protein sequence ID" value="KAL0483753.1"/>
    <property type="molecule type" value="Genomic_DNA"/>
</dbReference>
<dbReference type="InterPro" id="IPR017996">
    <property type="entry name" value="MRJP/yellow-related"/>
</dbReference>
<evidence type="ECO:0000313" key="7">
    <source>
        <dbReference type="Proteomes" id="UP001431209"/>
    </source>
</evidence>
<sequence length="449" mass="50207">MKTLCIFLAIICTFTHIVHSQLELVNSWKYLDFNFKSEQDRTKYINQQHYKNCFIAGIKLDSKGDIYVSVPRWKPNVPATLAKISNGQLHAFPSWDMNDVSNSTNGIRSVLGFEIDAKDRMWILDQGRVVDTPGNPTLTVWDLKTQHLVYRHVFDESIAPLETAFLNDIVVNADANIAYISDSGIPISGSKQSPRPGIISINIQSNKAKRHLDNHASTQANLEVWPVVNGKKCFRNEPMKTGADGIALSCDGNKLYWTPLTSRRLYGIKTSVLHSDDPEVEKSVVDLGDKSSISDGLIASNKGDMYITALEQNAIYHVSEKQIGPYVEQNAKGTEKLLSMSLLTNDTDLLWPDTLALKDGYLYSTSNNLCSFLEGELDWNAQNFKIHKIKLVNSPNSYVFGCDMGATDDFRAVKIALICCAVSLFVLSMVIVVIIALRKTNKKTRYSEI</sequence>
<dbReference type="AlphaFoldDB" id="A0AAW2Z1U1"/>
<name>A0AAW2Z1U1_9EUKA</name>
<evidence type="ECO:0000256" key="5">
    <source>
        <dbReference type="SAM" id="SignalP"/>
    </source>
</evidence>
<comment type="caution">
    <text evidence="6">The sequence shown here is derived from an EMBL/GenBank/DDBJ whole genome shotgun (WGS) entry which is preliminary data.</text>
</comment>
<comment type="subcellular location">
    <subcellularLocation>
        <location evidence="1">Secreted</location>
    </subcellularLocation>
</comment>
<keyword evidence="5" id="KW-0732">Signal</keyword>
<feature type="transmembrane region" description="Helical" evidence="4">
    <location>
        <begin position="415"/>
        <end position="437"/>
    </location>
</feature>
<evidence type="ECO:0000256" key="4">
    <source>
        <dbReference type="SAM" id="Phobius"/>
    </source>
</evidence>
<dbReference type="SUPFAM" id="SSF63829">
    <property type="entry name" value="Calcium-dependent phosphotriesterase"/>
    <property type="match status" value="1"/>
</dbReference>
<keyword evidence="4" id="KW-0472">Membrane</keyword>
<evidence type="ECO:0000256" key="1">
    <source>
        <dbReference type="ARBA" id="ARBA00004613"/>
    </source>
</evidence>
<keyword evidence="7" id="KW-1185">Reference proteome</keyword>
<dbReference type="Gene3D" id="2.120.10.30">
    <property type="entry name" value="TolB, C-terminal domain"/>
    <property type="match status" value="1"/>
</dbReference>
<feature type="signal peptide" evidence="5">
    <location>
        <begin position="1"/>
        <end position="20"/>
    </location>
</feature>
<keyword evidence="3" id="KW-0964">Secreted</keyword>
<evidence type="ECO:0000313" key="6">
    <source>
        <dbReference type="EMBL" id="KAL0483753.1"/>
    </source>
</evidence>
<dbReference type="Pfam" id="PF03022">
    <property type="entry name" value="MRJP"/>
    <property type="match status" value="1"/>
</dbReference>
<protein>
    <submittedName>
        <fullName evidence="6">Uncharacterized protein</fullName>
    </submittedName>
</protein>
<organism evidence="6 7">
    <name type="scientific">Acrasis kona</name>
    <dbReference type="NCBI Taxonomy" id="1008807"/>
    <lineage>
        <taxon>Eukaryota</taxon>
        <taxon>Discoba</taxon>
        <taxon>Heterolobosea</taxon>
        <taxon>Tetramitia</taxon>
        <taxon>Eutetramitia</taxon>
        <taxon>Acrasidae</taxon>
        <taxon>Acrasis</taxon>
    </lineage>
</organism>
<accession>A0AAW2Z1U1</accession>
<dbReference type="InterPro" id="IPR011042">
    <property type="entry name" value="6-blade_b-propeller_TolB-like"/>
</dbReference>
<proteinExistence type="inferred from homology"/>
<dbReference type="PANTHER" id="PTHR10009">
    <property type="entry name" value="PROTEIN YELLOW-RELATED"/>
    <property type="match status" value="1"/>
</dbReference>
<feature type="chain" id="PRO_5044002675" evidence="5">
    <location>
        <begin position="21"/>
        <end position="449"/>
    </location>
</feature>
<dbReference type="Proteomes" id="UP001431209">
    <property type="component" value="Unassembled WGS sequence"/>
</dbReference>
<evidence type="ECO:0000256" key="2">
    <source>
        <dbReference type="ARBA" id="ARBA00009127"/>
    </source>
</evidence>
<dbReference type="GO" id="GO:0005576">
    <property type="term" value="C:extracellular region"/>
    <property type="evidence" value="ECO:0007669"/>
    <property type="project" value="UniProtKB-SubCell"/>
</dbReference>
<gene>
    <name evidence="6" type="ORF">AKO1_004413</name>
</gene>